<dbReference type="PANTHER" id="PTHR19229:SF36">
    <property type="entry name" value="ATP-BINDING CASSETTE SUB-FAMILY A MEMBER 2"/>
    <property type="match status" value="1"/>
</dbReference>
<dbReference type="InterPro" id="IPR027417">
    <property type="entry name" value="P-loop_NTPase"/>
</dbReference>
<reference evidence="4" key="1">
    <citation type="submission" date="2021-06" db="EMBL/GenBank/DDBJ databases">
        <authorList>
            <person name="Kallberg Y."/>
            <person name="Tangrot J."/>
            <person name="Rosling A."/>
        </authorList>
    </citation>
    <scope>NUCLEOTIDE SEQUENCE</scope>
    <source>
        <strain evidence="4">IN212</strain>
    </source>
</reference>
<dbReference type="InterPro" id="IPR003959">
    <property type="entry name" value="ATPase_AAA_core"/>
</dbReference>
<dbReference type="GO" id="GO:0005524">
    <property type="term" value="F:ATP binding"/>
    <property type="evidence" value="ECO:0007669"/>
    <property type="project" value="InterPro"/>
</dbReference>
<comment type="caution">
    <text evidence="4">The sequence shown here is derived from an EMBL/GenBank/DDBJ whole genome shotgun (WGS) entry which is preliminary data.</text>
</comment>
<organism evidence="4 5">
    <name type="scientific">Racocetra fulgida</name>
    <dbReference type="NCBI Taxonomy" id="60492"/>
    <lineage>
        <taxon>Eukaryota</taxon>
        <taxon>Fungi</taxon>
        <taxon>Fungi incertae sedis</taxon>
        <taxon>Mucoromycota</taxon>
        <taxon>Glomeromycotina</taxon>
        <taxon>Glomeromycetes</taxon>
        <taxon>Diversisporales</taxon>
        <taxon>Gigasporaceae</taxon>
        <taxon>Racocetra</taxon>
    </lineage>
</organism>
<dbReference type="InterPro" id="IPR026082">
    <property type="entry name" value="ABCA"/>
</dbReference>
<feature type="domain" description="ATPase AAA-type core" evidence="3">
    <location>
        <begin position="30"/>
        <end position="89"/>
    </location>
</feature>
<protein>
    <submittedName>
        <fullName evidence="4">8531_t:CDS:1</fullName>
    </submittedName>
</protein>
<evidence type="ECO:0000256" key="1">
    <source>
        <dbReference type="ARBA" id="ARBA00022448"/>
    </source>
</evidence>
<keyword evidence="1" id="KW-0813">Transport</keyword>
<dbReference type="Proteomes" id="UP000789396">
    <property type="component" value="Unassembled WGS sequence"/>
</dbReference>
<gene>
    <name evidence="4" type="ORF">RFULGI_LOCUS5905</name>
</gene>
<dbReference type="Gene3D" id="3.40.50.300">
    <property type="entry name" value="P-loop containing nucleotide triphosphate hydrolases"/>
    <property type="match status" value="1"/>
</dbReference>
<dbReference type="PANTHER" id="PTHR19229">
    <property type="entry name" value="ATP-BINDING CASSETTE TRANSPORTER SUBFAMILY A ABCA"/>
    <property type="match status" value="1"/>
</dbReference>
<evidence type="ECO:0000313" key="5">
    <source>
        <dbReference type="Proteomes" id="UP000789396"/>
    </source>
</evidence>
<sequence>IPTDQEQAAILKALQQVRLETFKNRLSKGLSGGEKRRLSIAISLIGNPVVVFLDEPTTGLDPEVRRLIWNIINDAKKGRTIVLTTHSMEEAEVLCNRIGIMAKGTLRCLGPQLRLKEIYGRGFKLSFSCKAKNFDVATEFIESLLPANAKKLDSFVTNVSYEFETENGLIAKLFREIEAHKNEYGIDDWGLSQTTLEEVFLKIIGEADAEA</sequence>
<name>A0A9N9G589_9GLOM</name>
<keyword evidence="5" id="KW-1185">Reference proteome</keyword>
<evidence type="ECO:0000313" key="4">
    <source>
        <dbReference type="EMBL" id="CAG8582372.1"/>
    </source>
</evidence>
<dbReference type="Pfam" id="PF13304">
    <property type="entry name" value="AAA_21"/>
    <property type="match status" value="1"/>
</dbReference>
<dbReference type="GO" id="GO:0016020">
    <property type="term" value="C:membrane"/>
    <property type="evidence" value="ECO:0007669"/>
    <property type="project" value="InterPro"/>
</dbReference>
<proteinExistence type="predicted"/>
<feature type="non-terminal residue" evidence="4">
    <location>
        <position position="1"/>
    </location>
</feature>
<accession>A0A9N9G589</accession>
<dbReference type="GO" id="GO:0140359">
    <property type="term" value="F:ABC-type transporter activity"/>
    <property type="evidence" value="ECO:0007669"/>
    <property type="project" value="InterPro"/>
</dbReference>
<dbReference type="OrthoDB" id="8061355at2759"/>
<dbReference type="GO" id="GO:0016887">
    <property type="term" value="F:ATP hydrolysis activity"/>
    <property type="evidence" value="ECO:0007669"/>
    <property type="project" value="InterPro"/>
</dbReference>
<keyword evidence="2" id="KW-0677">Repeat</keyword>
<dbReference type="GO" id="GO:0005319">
    <property type="term" value="F:lipid transporter activity"/>
    <property type="evidence" value="ECO:0007669"/>
    <property type="project" value="TreeGrafter"/>
</dbReference>
<evidence type="ECO:0000256" key="2">
    <source>
        <dbReference type="ARBA" id="ARBA00022737"/>
    </source>
</evidence>
<dbReference type="AlphaFoldDB" id="A0A9N9G589"/>
<dbReference type="SUPFAM" id="SSF52540">
    <property type="entry name" value="P-loop containing nucleoside triphosphate hydrolases"/>
    <property type="match status" value="1"/>
</dbReference>
<evidence type="ECO:0000259" key="3">
    <source>
        <dbReference type="Pfam" id="PF13304"/>
    </source>
</evidence>
<dbReference type="EMBL" id="CAJVPZ010007137">
    <property type="protein sequence ID" value="CAG8582372.1"/>
    <property type="molecule type" value="Genomic_DNA"/>
</dbReference>